<name>A6JV94_RAT</name>
<sequence length="72" mass="8133">MHTCAHICTGHMHTSYSHITCTHHMHKSYAYIESIRHTHRSPRHCTGGQLCTVAPVSFFKIYISTASSPSIH</sequence>
<dbReference type="EMBL" id="CH474003">
    <property type="protein sequence ID" value="EDM14960.1"/>
    <property type="molecule type" value="Genomic_DNA"/>
</dbReference>
<evidence type="ECO:0000313" key="1">
    <source>
        <dbReference type="EMBL" id="EDM14960.1"/>
    </source>
</evidence>
<dbReference type="Proteomes" id="UP000234681">
    <property type="component" value="Chromosome 2"/>
</dbReference>
<evidence type="ECO:0000313" key="2">
    <source>
        <dbReference type="Proteomes" id="UP000234681"/>
    </source>
</evidence>
<reference evidence="1 2" key="1">
    <citation type="submission" date="2005-09" db="EMBL/GenBank/DDBJ databases">
        <authorList>
            <person name="Mural R.J."/>
            <person name="Li P.W."/>
            <person name="Adams M.D."/>
            <person name="Amanatides P.G."/>
            <person name="Baden-Tillson H."/>
            <person name="Barnstead M."/>
            <person name="Chin S.H."/>
            <person name="Dew I."/>
            <person name="Evans C.A."/>
            <person name="Ferriera S."/>
            <person name="Flanigan M."/>
            <person name="Fosler C."/>
            <person name="Glodek A."/>
            <person name="Gu Z."/>
            <person name="Holt R.A."/>
            <person name="Jennings D."/>
            <person name="Kraft C.L."/>
            <person name="Lu F."/>
            <person name="Nguyen T."/>
            <person name="Nusskern D.R."/>
            <person name="Pfannkoch C.M."/>
            <person name="Sitter C."/>
            <person name="Sutton G.G."/>
            <person name="Venter J.C."/>
            <person name="Wang Z."/>
            <person name="Woodage T."/>
            <person name="Zheng X.H."/>
            <person name="Zhong F."/>
        </authorList>
    </citation>
    <scope>NUCLEOTIDE SEQUENCE [LARGE SCALE GENOMIC DNA]</scope>
    <source>
        <strain>BN</strain>
        <strain evidence="2">Sprague-Dawley</strain>
    </source>
</reference>
<organism evidence="1 2">
    <name type="scientific">Rattus norvegicus</name>
    <name type="common">Rat</name>
    <dbReference type="NCBI Taxonomy" id="10116"/>
    <lineage>
        <taxon>Eukaryota</taxon>
        <taxon>Metazoa</taxon>
        <taxon>Chordata</taxon>
        <taxon>Craniata</taxon>
        <taxon>Vertebrata</taxon>
        <taxon>Euteleostomi</taxon>
        <taxon>Mammalia</taxon>
        <taxon>Eutheria</taxon>
        <taxon>Euarchontoglires</taxon>
        <taxon>Glires</taxon>
        <taxon>Rodentia</taxon>
        <taxon>Myomorpha</taxon>
        <taxon>Muroidea</taxon>
        <taxon>Muridae</taxon>
        <taxon>Murinae</taxon>
        <taxon>Rattus</taxon>
    </lineage>
</organism>
<proteinExistence type="predicted"/>
<accession>A6JV94</accession>
<protein>
    <submittedName>
        <fullName evidence="1">Similar to RIKEN cDNA 2810489O06 (Predicted), isoform CRA_b</fullName>
    </submittedName>
</protein>
<dbReference type="AlphaFoldDB" id="A6JV94"/>
<gene>
    <name evidence="1" type="primary">RGD1560177_predicted</name>
    <name evidence="1" type="ORF">rCG_50082</name>
</gene>